<dbReference type="PANTHER" id="PTHR34700:SF8">
    <property type="entry name" value="POTASSIUM BINDING PROTEIN KBP"/>
    <property type="match status" value="1"/>
</dbReference>
<dbReference type="InterPro" id="IPR052196">
    <property type="entry name" value="Bact_Kbp"/>
</dbReference>
<dbReference type="EMBL" id="CP025791">
    <property type="protein sequence ID" value="AUP79667.1"/>
    <property type="molecule type" value="Genomic_DNA"/>
</dbReference>
<dbReference type="OrthoDB" id="370541at2"/>
<proteinExistence type="predicted"/>
<dbReference type="InterPro" id="IPR036779">
    <property type="entry name" value="LysM_dom_sf"/>
</dbReference>
<name>A0A2K9PSZ5_9FLAO</name>
<dbReference type="InterPro" id="IPR018392">
    <property type="entry name" value="LysM"/>
</dbReference>
<dbReference type="Gene3D" id="3.10.350.10">
    <property type="entry name" value="LysM domain"/>
    <property type="match status" value="1"/>
</dbReference>
<dbReference type="CDD" id="cd00118">
    <property type="entry name" value="LysM"/>
    <property type="match status" value="1"/>
</dbReference>
<dbReference type="Proteomes" id="UP000235826">
    <property type="component" value="Chromosome"/>
</dbReference>
<accession>A0A2K9PSZ5</accession>
<dbReference type="AlphaFoldDB" id="A0A2K9PSZ5"/>
<dbReference type="Pfam" id="PF01476">
    <property type="entry name" value="LysM"/>
    <property type="match status" value="1"/>
</dbReference>
<evidence type="ECO:0000313" key="3">
    <source>
        <dbReference type="Proteomes" id="UP000235826"/>
    </source>
</evidence>
<reference evidence="2 3" key="1">
    <citation type="submission" date="2018-01" db="EMBL/GenBank/DDBJ databases">
        <title>Complete genome sequence of Flavivirga eckloniae ECD14 isolated from seaweed Ecklonia cava.</title>
        <authorList>
            <person name="Lee J.H."/>
            <person name="Baik K.S."/>
            <person name="Seong C.N."/>
        </authorList>
    </citation>
    <scope>NUCLEOTIDE SEQUENCE [LARGE SCALE GENOMIC DNA]</scope>
    <source>
        <strain evidence="2 3">ECD14</strain>
    </source>
</reference>
<organism evidence="2 3">
    <name type="scientific">Flavivirga eckloniae</name>
    <dbReference type="NCBI Taxonomy" id="1803846"/>
    <lineage>
        <taxon>Bacteria</taxon>
        <taxon>Pseudomonadati</taxon>
        <taxon>Bacteroidota</taxon>
        <taxon>Flavobacteriia</taxon>
        <taxon>Flavobacteriales</taxon>
        <taxon>Flavobacteriaceae</taxon>
        <taxon>Flavivirga</taxon>
    </lineage>
</organism>
<dbReference type="PANTHER" id="PTHR34700">
    <property type="entry name" value="POTASSIUM BINDING PROTEIN KBP"/>
    <property type="match status" value="1"/>
</dbReference>
<dbReference type="KEGG" id="fek:C1H87_13500"/>
<protein>
    <submittedName>
        <fullName evidence="2">Peptidoglycan-binding protein LysM</fullName>
    </submittedName>
</protein>
<dbReference type="SMART" id="SM00257">
    <property type="entry name" value="LysM"/>
    <property type="match status" value="1"/>
</dbReference>
<dbReference type="RefSeq" id="WP_102756320.1">
    <property type="nucleotide sequence ID" value="NZ_CP025791.1"/>
</dbReference>
<evidence type="ECO:0000313" key="2">
    <source>
        <dbReference type="EMBL" id="AUP79667.1"/>
    </source>
</evidence>
<sequence>MGLFSFMKNAGDKIFGISKADEEDALEVAVEELKLEKEAAIKLKETIIGLQLEVKDLNIFIDDDIVLVTGLACDQATKEKVVLIVGNSKGIAIVDDQMTVEYKAPEAQFRTVEREDTLGKIAKEFYDDATKYSIIFEANKPMLTEPDKIYPGQLLRIPVLD</sequence>
<gene>
    <name evidence="2" type="ORF">C1H87_13500</name>
</gene>
<evidence type="ECO:0000259" key="1">
    <source>
        <dbReference type="PROSITE" id="PS51782"/>
    </source>
</evidence>
<dbReference type="PROSITE" id="PS51782">
    <property type="entry name" value="LYSM"/>
    <property type="match status" value="1"/>
</dbReference>
<keyword evidence="3" id="KW-1185">Reference proteome</keyword>
<dbReference type="NCBIfam" id="NF008399">
    <property type="entry name" value="PRK11198.1"/>
    <property type="match status" value="1"/>
</dbReference>
<dbReference type="SUPFAM" id="SSF54106">
    <property type="entry name" value="LysM domain"/>
    <property type="match status" value="1"/>
</dbReference>
<feature type="domain" description="LysM" evidence="1">
    <location>
        <begin position="108"/>
        <end position="157"/>
    </location>
</feature>